<dbReference type="FunFam" id="1.25.40.10:FF:000344">
    <property type="entry name" value="Pentatricopeptide repeat-containing protein"/>
    <property type="match status" value="1"/>
</dbReference>
<keyword evidence="2" id="KW-0677">Repeat</keyword>
<evidence type="ECO:0000256" key="1">
    <source>
        <dbReference type="ARBA" id="ARBA00006643"/>
    </source>
</evidence>
<dbReference type="Pfam" id="PF01535">
    <property type="entry name" value="PPR"/>
    <property type="match status" value="3"/>
</dbReference>
<accession>A0A5N5JGU5</accession>
<dbReference type="Pfam" id="PF13041">
    <property type="entry name" value="PPR_2"/>
    <property type="match status" value="4"/>
</dbReference>
<dbReference type="InterPro" id="IPR046848">
    <property type="entry name" value="E_motif"/>
</dbReference>
<dbReference type="Proteomes" id="UP000326939">
    <property type="component" value="Chromosome 18"/>
</dbReference>
<reference evidence="6" key="1">
    <citation type="journal article" date="2019" name="Gigascience">
        <title>De novo genome assembly of the endangered Acer yangbiense, a plant species with extremely small populations endemic to Yunnan Province, China.</title>
        <authorList>
            <person name="Yang J."/>
            <person name="Wariss H.M."/>
            <person name="Tao L."/>
            <person name="Zhang R."/>
            <person name="Yun Q."/>
            <person name="Hollingsworth P."/>
            <person name="Dao Z."/>
            <person name="Luo G."/>
            <person name="Guo H."/>
            <person name="Ma Y."/>
            <person name="Sun W."/>
        </authorList>
    </citation>
    <scope>NUCLEOTIDE SEQUENCE [LARGE SCALE GENOMIC DNA]</scope>
    <source>
        <strain evidence="6">cv. br00</strain>
    </source>
</reference>
<organism evidence="5 6">
    <name type="scientific">Salix brachista</name>
    <dbReference type="NCBI Taxonomy" id="2182728"/>
    <lineage>
        <taxon>Eukaryota</taxon>
        <taxon>Viridiplantae</taxon>
        <taxon>Streptophyta</taxon>
        <taxon>Embryophyta</taxon>
        <taxon>Tracheophyta</taxon>
        <taxon>Spermatophyta</taxon>
        <taxon>Magnoliopsida</taxon>
        <taxon>eudicotyledons</taxon>
        <taxon>Gunneridae</taxon>
        <taxon>Pentapetalae</taxon>
        <taxon>rosids</taxon>
        <taxon>fabids</taxon>
        <taxon>Malpighiales</taxon>
        <taxon>Salicaceae</taxon>
        <taxon>Saliceae</taxon>
        <taxon>Salix</taxon>
    </lineage>
</organism>
<name>A0A5N5JGU5_9ROSI</name>
<dbReference type="NCBIfam" id="TIGR00756">
    <property type="entry name" value="PPR"/>
    <property type="match status" value="6"/>
</dbReference>
<dbReference type="FunFam" id="1.25.40.10:FF:000073">
    <property type="entry name" value="Pentatricopeptide repeat-containing protein chloroplastic"/>
    <property type="match status" value="1"/>
</dbReference>
<dbReference type="EMBL" id="VDCV01000018">
    <property type="protein sequence ID" value="KAB5514337.1"/>
    <property type="molecule type" value="Genomic_DNA"/>
</dbReference>
<evidence type="ECO:0000313" key="6">
    <source>
        <dbReference type="Proteomes" id="UP000326939"/>
    </source>
</evidence>
<protein>
    <recommendedName>
        <fullName evidence="4">DYW domain-containing protein</fullName>
    </recommendedName>
</protein>
<dbReference type="FunFam" id="1.25.40.10:FF:000366">
    <property type="entry name" value="Pentatricopeptide (PPR) repeat-containing protein"/>
    <property type="match status" value="1"/>
</dbReference>
<dbReference type="InterPro" id="IPR002885">
    <property type="entry name" value="PPR_rpt"/>
</dbReference>
<dbReference type="AlphaFoldDB" id="A0A5N5JGU5"/>
<dbReference type="InterPro" id="IPR011990">
    <property type="entry name" value="TPR-like_helical_dom_sf"/>
</dbReference>
<dbReference type="InterPro" id="IPR032867">
    <property type="entry name" value="DYW_dom"/>
</dbReference>
<dbReference type="Pfam" id="PF14432">
    <property type="entry name" value="DYW_deaminase"/>
    <property type="match status" value="1"/>
</dbReference>
<feature type="repeat" description="PPR" evidence="3">
    <location>
        <begin position="119"/>
        <end position="153"/>
    </location>
</feature>
<feature type="repeat" description="PPR" evidence="3">
    <location>
        <begin position="219"/>
        <end position="253"/>
    </location>
</feature>
<dbReference type="PROSITE" id="PS51375">
    <property type="entry name" value="PPR"/>
    <property type="match status" value="6"/>
</dbReference>
<gene>
    <name evidence="5" type="ORF">DKX38_028243</name>
</gene>
<evidence type="ECO:0000313" key="5">
    <source>
        <dbReference type="EMBL" id="KAB5514337.1"/>
    </source>
</evidence>
<comment type="similarity">
    <text evidence="1">Belongs to the PPR family. PCMP-H subfamily.</text>
</comment>
<feature type="domain" description="DYW" evidence="4">
    <location>
        <begin position="601"/>
        <end position="694"/>
    </location>
</feature>
<evidence type="ECO:0000259" key="4">
    <source>
        <dbReference type="Pfam" id="PF14432"/>
    </source>
</evidence>
<dbReference type="PANTHER" id="PTHR47926">
    <property type="entry name" value="PENTATRICOPEPTIDE REPEAT-CONTAINING PROTEIN"/>
    <property type="match status" value="1"/>
</dbReference>
<dbReference type="GO" id="GO:0003723">
    <property type="term" value="F:RNA binding"/>
    <property type="evidence" value="ECO:0007669"/>
    <property type="project" value="InterPro"/>
</dbReference>
<feature type="repeat" description="PPR" evidence="3">
    <location>
        <begin position="386"/>
        <end position="420"/>
    </location>
</feature>
<dbReference type="GO" id="GO:0008270">
    <property type="term" value="F:zinc ion binding"/>
    <property type="evidence" value="ECO:0007669"/>
    <property type="project" value="InterPro"/>
</dbReference>
<dbReference type="GO" id="GO:0009451">
    <property type="term" value="P:RNA modification"/>
    <property type="evidence" value="ECO:0007669"/>
    <property type="project" value="InterPro"/>
</dbReference>
<keyword evidence="6" id="KW-1185">Reference proteome</keyword>
<dbReference type="FunFam" id="1.25.40.10:FF:000442">
    <property type="entry name" value="Pentatricopeptide repeat-containing protein At3g49710"/>
    <property type="match status" value="1"/>
</dbReference>
<dbReference type="Gene3D" id="1.25.40.10">
    <property type="entry name" value="Tetratricopeptide repeat domain"/>
    <property type="match status" value="4"/>
</dbReference>
<sequence length="795" mass="90014">MKSKLKLRQAIDSLYANGPASHECYTRLALECFRARDVDQAKRLESHMDLHLFKPNDTFIHNRLLNLYAKSGQISHARKLFDEMTQRDNFSWNAMLSLYAKSGLVKDLRVIFDSMPSRDSVSYNTVISGFAGSGCAGQALGVFLRMQKEGCKPTEYTHVSVLKACTQLLDLRKGKQIHGRIIICNLGNVFVCNALTDLYARCGEIGQAGRLFDRMLIRNVVTWNLMISGYSKNRQPEKCIDLFHEMQVSNLKPDQVTVSSVLGAYIQCGYIDEARKVFGEIREKDEVCWTTMIVGCAQNGMEEDALLLFSEMLVENARSDGYTISSVVSSCAKLASLYHGQVVHGKAFLMGVNDDLLVSSALVDMYCKCGVTRDAWAVFRMMPTRNVISWNSMIGGYAQNGQDLEALSLFESMLAENLKPDSVTFVGVLTACVHAGLVEEGKGYFSSMNDQHGLEPTRDHYACMVNLFGRSGHMDKAVDLISSMSQEPNSLIWTTVLSVCVMKGDIKHGEMSARCLIELDPFNAVPYIMLSNLYAACGRWKDVASIRSLMKAKHVKKLAAYSWIEIDNEVHRFVADDRTHPDAKIIYVHLNRLIRKLQEAGFSPNTNLVLHDVGEDEKLESIIYHSEKLALAYWLIKKPHGVAPIRIIKNIRICADCHIFMKFVSNIIRRPVILRDSNRFHHFVEGKCSCKDYWNNAFTQGYNQKADGTRLNVLIDGKECEELHVGRLQQFVCKELNNSERDCVHTITTNHKYEMLLAWSTATFSLEYVQLLFPNVYVFGPLEIARYFAYEMWLT</sequence>
<feature type="repeat" description="PPR" evidence="3">
    <location>
        <begin position="285"/>
        <end position="319"/>
    </location>
</feature>
<proteinExistence type="inferred from homology"/>
<evidence type="ECO:0000256" key="2">
    <source>
        <dbReference type="ARBA" id="ARBA00022737"/>
    </source>
</evidence>
<feature type="repeat" description="PPR" evidence="3">
    <location>
        <begin position="57"/>
        <end position="91"/>
    </location>
</feature>
<dbReference type="SUPFAM" id="SSF48452">
    <property type="entry name" value="TPR-like"/>
    <property type="match status" value="1"/>
</dbReference>
<feature type="repeat" description="PPR" evidence="3">
    <location>
        <begin position="254"/>
        <end position="284"/>
    </location>
</feature>
<comment type="caution">
    <text evidence="5">The sequence shown here is derived from an EMBL/GenBank/DDBJ whole genome shotgun (WGS) entry which is preliminary data.</text>
</comment>
<evidence type="ECO:0000256" key="3">
    <source>
        <dbReference type="PROSITE-ProRule" id="PRU00708"/>
    </source>
</evidence>
<dbReference type="Pfam" id="PF20431">
    <property type="entry name" value="E_motif"/>
    <property type="match status" value="1"/>
</dbReference>
<dbReference type="InterPro" id="IPR046960">
    <property type="entry name" value="PPR_At4g14850-like_plant"/>
</dbReference>